<evidence type="ECO:0000313" key="4">
    <source>
        <dbReference type="Proteomes" id="UP000587527"/>
    </source>
</evidence>
<dbReference type="Pfam" id="PF03703">
    <property type="entry name" value="bPH_2"/>
    <property type="match status" value="2"/>
</dbReference>
<feature type="transmembrane region" description="Helical" evidence="1">
    <location>
        <begin position="205"/>
        <end position="225"/>
    </location>
</feature>
<keyword evidence="1" id="KW-0812">Transmembrane</keyword>
<keyword evidence="1" id="KW-0472">Membrane</keyword>
<dbReference type="InterPro" id="IPR005182">
    <property type="entry name" value="YdbS-like_PH"/>
</dbReference>
<feature type="domain" description="YdbS-like PH" evidence="2">
    <location>
        <begin position="350"/>
        <end position="419"/>
    </location>
</feature>
<name>A0A841BPU0_9ACTN</name>
<evidence type="ECO:0000313" key="3">
    <source>
        <dbReference type="EMBL" id="MBB5869209.1"/>
    </source>
</evidence>
<feature type="transmembrane region" description="Helical" evidence="1">
    <location>
        <begin position="20"/>
        <end position="36"/>
    </location>
</feature>
<dbReference type="Proteomes" id="UP000587527">
    <property type="component" value="Unassembled WGS sequence"/>
</dbReference>
<keyword evidence="1" id="KW-1133">Transmembrane helix</keyword>
<dbReference type="PIRSF" id="PIRSF026631">
    <property type="entry name" value="UCP026631"/>
    <property type="match status" value="1"/>
</dbReference>
<accession>A0A841BPU0</accession>
<comment type="caution">
    <text evidence="3">The sequence shown here is derived from an EMBL/GenBank/DDBJ whole genome shotgun (WGS) entry which is preliminary data.</text>
</comment>
<evidence type="ECO:0000259" key="2">
    <source>
        <dbReference type="Pfam" id="PF03703"/>
    </source>
</evidence>
<organism evidence="3 4">
    <name type="scientific">Allocatelliglobosispora scoriae</name>
    <dbReference type="NCBI Taxonomy" id="643052"/>
    <lineage>
        <taxon>Bacteria</taxon>
        <taxon>Bacillati</taxon>
        <taxon>Actinomycetota</taxon>
        <taxon>Actinomycetes</taxon>
        <taxon>Micromonosporales</taxon>
        <taxon>Micromonosporaceae</taxon>
        <taxon>Allocatelliglobosispora</taxon>
    </lineage>
</organism>
<dbReference type="PANTHER" id="PTHR34473:SF2">
    <property type="entry name" value="UPF0699 TRANSMEMBRANE PROTEIN YDBT"/>
    <property type="match status" value="1"/>
</dbReference>
<feature type="transmembrane region" description="Helical" evidence="1">
    <location>
        <begin position="48"/>
        <end position="69"/>
    </location>
</feature>
<gene>
    <name evidence="3" type="ORF">F4553_002588</name>
</gene>
<dbReference type="InterPro" id="IPR014529">
    <property type="entry name" value="UCP026631"/>
</dbReference>
<dbReference type="RefSeq" id="WP_312875184.1">
    <property type="nucleotide sequence ID" value="NZ_JACHMN010000002.1"/>
</dbReference>
<protein>
    <submittedName>
        <fullName evidence="3">Putative membrane protein</fullName>
    </submittedName>
</protein>
<dbReference type="AlphaFoldDB" id="A0A841BPU0"/>
<keyword evidence="4" id="KW-1185">Reference proteome</keyword>
<sequence>MTSAETPEIPRRRLHPLSPLLRSIRLLIGLIAYASWRALSDFGVSRFIMGIAVGIVVVTAFSIVSWRFTGYEVARRELRIYEGVLSRRTRTIPLERLQSVEVVRPFLAQVLGLAELRLEVVGGGKAEAPLAYLSVAEAGELRTRLLALSRGAHPAEAETAAVPEAPLHAVDNNNLLLSQLFTPEVWAVPIAVAFVVFQFVSTGRFGFIAIASTFTALIGVFTRPIRRLTRNWDFKLTTSEGKLHLHRGLTEKISQVVPVHRVQAIQVVWPLLWRPKQWVRVGLDIATHGAQGGEHEELGTLLPVGDAATARAIVPYALPGVDIAALPLTGVPEQAKWVAPLGRRVLAAGLTDQVFATVDGVLTRSLTLVPYARIQSVRVSQGPVQRRLGLATLHVDHAGGLAARAPERTVAEAYALAAQLTERARLARAAAQAL</sequence>
<evidence type="ECO:0000256" key="1">
    <source>
        <dbReference type="SAM" id="Phobius"/>
    </source>
</evidence>
<feature type="domain" description="YdbS-like PH" evidence="2">
    <location>
        <begin position="66"/>
        <end position="144"/>
    </location>
</feature>
<proteinExistence type="predicted"/>
<dbReference type="PANTHER" id="PTHR34473">
    <property type="entry name" value="UPF0699 TRANSMEMBRANE PROTEIN YDBS"/>
    <property type="match status" value="1"/>
</dbReference>
<feature type="transmembrane region" description="Helical" evidence="1">
    <location>
        <begin position="180"/>
        <end position="199"/>
    </location>
</feature>
<reference evidence="3 4" key="1">
    <citation type="submission" date="2020-08" db="EMBL/GenBank/DDBJ databases">
        <title>Sequencing the genomes of 1000 actinobacteria strains.</title>
        <authorList>
            <person name="Klenk H.-P."/>
        </authorList>
    </citation>
    <scope>NUCLEOTIDE SEQUENCE [LARGE SCALE GENOMIC DNA]</scope>
    <source>
        <strain evidence="3 4">DSM 45362</strain>
    </source>
</reference>
<dbReference type="EMBL" id="JACHMN010000002">
    <property type="protein sequence ID" value="MBB5869209.1"/>
    <property type="molecule type" value="Genomic_DNA"/>
</dbReference>